<proteinExistence type="predicted"/>
<dbReference type="EMBL" id="KQ422903">
    <property type="protein sequence ID" value="KOF73991.1"/>
    <property type="molecule type" value="Genomic_DNA"/>
</dbReference>
<organism evidence="1">
    <name type="scientific">Octopus bimaculoides</name>
    <name type="common">California two-spotted octopus</name>
    <dbReference type="NCBI Taxonomy" id="37653"/>
    <lineage>
        <taxon>Eukaryota</taxon>
        <taxon>Metazoa</taxon>
        <taxon>Spiralia</taxon>
        <taxon>Lophotrochozoa</taxon>
        <taxon>Mollusca</taxon>
        <taxon>Cephalopoda</taxon>
        <taxon>Coleoidea</taxon>
        <taxon>Octopodiformes</taxon>
        <taxon>Octopoda</taxon>
        <taxon>Incirrata</taxon>
        <taxon>Octopodidae</taxon>
        <taxon>Octopus</taxon>
    </lineage>
</organism>
<protein>
    <submittedName>
        <fullName evidence="1">Uncharacterized protein</fullName>
    </submittedName>
</protein>
<evidence type="ECO:0000313" key="1">
    <source>
        <dbReference type="EMBL" id="KOF73991.1"/>
    </source>
</evidence>
<dbReference type="AlphaFoldDB" id="A0A0L8GAD0"/>
<accession>A0A0L8GAD0</accession>
<name>A0A0L8GAD0_OCTBM</name>
<sequence length="49" mass="5406">MLFQLLSSAFSDHPAFIYGNPTSFSDGRICFEGDLLAHATVEVPFYHVG</sequence>
<gene>
    <name evidence="1" type="ORF">OCBIM_22036993mg</name>
</gene>
<reference evidence="1" key="1">
    <citation type="submission" date="2015-07" db="EMBL/GenBank/DDBJ databases">
        <title>MeaNS - Measles Nucleotide Surveillance Program.</title>
        <authorList>
            <person name="Tran T."/>
            <person name="Druce J."/>
        </authorList>
    </citation>
    <scope>NUCLEOTIDE SEQUENCE</scope>
    <source>
        <strain evidence="1">UCB-OBI-ISO-001</strain>
        <tissue evidence="1">Gonad</tissue>
    </source>
</reference>